<feature type="coiled-coil region" evidence="3">
    <location>
        <begin position="134"/>
        <end position="163"/>
    </location>
</feature>
<evidence type="ECO:0000313" key="5">
    <source>
        <dbReference type="EMBL" id="CAG2221761.1"/>
    </source>
</evidence>
<dbReference type="InterPro" id="IPR026847">
    <property type="entry name" value="VPS13"/>
</dbReference>
<evidence type="ECO:0000313" key="6">
    <source>
        <dbReference type="Proteomes" id="UP000683360"/>
    </source>
</evidence>
<dbReference type="InterPro" id="IPR026854">
    <property type="entry name" value="VPS13_N"/>
</dbReference>
<evidence type="ECO:0000256" key="1">
    <source>
        <dbReference type="ARBA" id="ARBA00006545"/>
    </source>
</evidence>
<dbReference type="AlphaFoldDB" id="A0A8S3ST88"/>
<protein>
    <submittedName>
        <fullName evidence="5">VPS13A_C</fullName>
    </submittedName>
</protein>
<name>A0A8S3ST88_MYTED</name>
<dbReference type="GO" id="GO:0045053">
    <property type="term" value="P:protein retention in Golgi apparatus"/>
    <property type="evidence" value="ECO:0007669"/>
    <property type="project" value="TreeGrafter"/>
</dbReference>
<sequence length="427" mass="49159">MVFESLVVDLINKYLGDYVENLDRSQLKLGIWGGDAVLQNLDLKESALDDLDLPVKIKAGHRGKLTLKIPWKNLYTEPVVATIDGLYALAVPNVEPVDATIDGLYALAVPNVGKFGEFVRCLYALTVPDVAVKYNEEKEEKAKQESKQKKLQQIEDAKKLEADKDKPKEVKKDSFAEKMAAQIIKNLQVQVMNVHVRYEDKYSNPKRPFSIGVSLKELLFQTTDENWKPCVIKEAVTQIFKLIKLDSLAVYWNPNSEQFDGKDKATVLSKLTSGVADSEKDPGFQYLIKPISSVAHLRLNTKPELNKYTIPKIFMTIVFDDISVGLSKLQFDDVLEMLESLERMNLLSKYRKYRPDVPHKKHAKQWWHYAMNSVLEEDIRNRRKMWSWSYINQHRSTMKQYREAYVKKLDGKKVSKELQKTLDVSVL</sequence>
<dbReference type="PANTHER" id="PTHR16166:SF93">
    <property type="entry name" value="INTERMEMBRANE LIPID TRANSFER PROTEIN VPS13"/>
    <property type="match status" value="1"/>
</dbReference>
<comment type="caution">
    <text evidence="5">The sequence shown here is derived from an EMBL/GenBank/DDBJ whole genome shotgun (WGS) entry which is preliminary data.</text>
</comment>
<keyword evidence="6" id="KW-1185">Reference proteome</keyword>
<dbReference type="OrthoDB" id="428159at2759"/>
<gene>
    <name evidence="5" type="ORF">MEDL_35126</name>
</gene>
<dbReference type="EMBL" id="CAJPWZ010001693">
    <property type="protein sequence ID" value="CAG2221761.1"/>
    <property type="molecule type" value="Genomic_DNA"/>
</dbReference>
<evidence type="ECO:0000256" key="3">
    <source>
        <dbReference type="SAM" id="Coils"/>
    </source>
</evidence>
<organism evidence="5 6">
    <name type="scientific">Mytilus edulis</name>
    <name type="common">Blue mussel</name>
    <dbReference type="NCBI Taxonomy" id="6550"/>
    <lineage>
        <taxon>Eukaryota</taxon>
        <taxon>Metazoa</taxon>
        <taxon>Spiralia</taxon>
        <taxon>Lophotrochozoa</taxon>
        <taxon>Mollusca</taxon>
        <taxon>Bivalvia</taxon>
        <taxon>Autobranchia</taxon>
        <taxon>Pteriomorphia</taxon>
        <taxon>Mytilida</taxon>
        <taxon>Mytiloidea</taxon>
        <taxon>Mytilidae</taxon>
        <taxon>Mytilinae</taxon>
        <taxon>Mytilus</taxon>
    </lineage>
</organism>
<reference evidence="5" key="1">
    <citation type="submission" date="2021-03" db="EMBL/GenBank/DDBJ databases">
        <authorList>
            <person name="Bekaert M."/>
        </authorList>
    </citation>
    <scope>NUCLEOTIDE SEQUENCE</scope>
</reference>
<evidence type="ECO:0000259" key="4">
    <source>
        <dbReference type="Pfam" id="PF12624"/>
    </source>
</evidence>
<evidence type="ECO:0000256" key="2">
    <source>
        <dbReference type="ARBA" id="ARBA00022448"/>
    </source>
</evidence>
<dbReference type="GO" id="GO:0006623">
    <property type="term" value="P:protein targeting to vacuole"/>
    <property type="evidence" value="ECO:0007669"/>
    <property type="project" value="TreeGrafter"/>
</dbReference>
<keyword evidence="2" id="KW-0813">Transport</keyword>
<dbReference type="Pfam" id="PF12624">
    <property type="entry name" value="VPS13_N"/>
    <property type="match status" value="1"/>
</dbReference>
<accession>A0A8S3ST88</accession>
<feature type="domain" description="Chorein N-terminal" evidence="4">
    <location>
        <begin position="2"/>
        <end position="423"/>
    </location>
</feature>
<proteinExistence type="inferred from homology"/>
<comment type="similarity">
    <text evidence="1">Belongs to the VPS13 family.</text>
</comment>
<dbReference type="Proteomes" id="UP000683360">
    <property type="component" value="Unassembled WGS sequence"/>
</dbReference>
<keyword evidence="3" id="KW-0175">Coiled coil</keyword>
<dbReference type="PANTHER" id="PTHR16166">
    <property type="entry name" value="VACUOLAR PROTEIN SORTING-ASSOCIATED PROTEIN VPS13"/>
    <property type="match status" value="1"/>
</dbReference>